<feature type="compositionally biased region" description="Low complexity" evidence="1">
    <location>
        <begin position="180"/>
        <end position="189"/>
    </location>
</feature>
<keyword evidence="3" id="KW-1185">Reference proteome</keyword>
<evidence type="ECO:0000256" key="1">
    <source>
        <dbReference type="SAM" id="MobiDB-lite"/>
    </source>
</evidence>
<feature type="region of interest" description="Disordered" evidence="1">
    <location>
        <begin position="165"/>
        <end position="230"/>
    </location>
</feature>
<name>A0A9P4TM52_CURKU</name>
<feature type="compositionally biased region" description="Basic and acidic residues" evidence="1">
    <location>
        <begin position="411"/>
        <end position="422"/>
    </location>
</feature>
<organism evidence="2 3">
    <name type="scientific">Curvularia kusanoi</name>
    <name type="common">Cochliobolus kusanoi</name>
    <dbReference type="NCBI Taxonomy" id="90978"/>
    <lineage>
        <taxon>Eukaryota</taxon>
        <taxon>Fungi</taxon>
        <taxon>Dikarya</taxon>
        <taxon>Ascomycota</taxon>
        <taxon>Pezizomycotina</taxon>
        <taxon>Dothideomycetes</taxon>
        <taxon>Pleosporomycetidae</taxon>
        <taxon>Pleosporales</taxon>
        <taxon>Pleosporineae</taxon>
        <taxon>Pleosporaceae</taxon>
        <taxon>Curvularia</taxon>
    </lineage>
</organism>
<comment type="caution">
    <text evidence="2">The sequence shown here is derived from an EMBL/GenBank/DDBJ whole genome shotgun (WGS) entry which is preliminary data.</text>
</comment>
<proteinExistence type="predicted"/>
<evidence type="ECO:0000313" key="2">
    <source>
        <dbReference type="EMBL" id="KAF3007818.1"/>
    </source>
</evidence>
<gene>
    <name evidence="2" type="primary">MUC5AC</name>
    <name evidence="2" type="ORF">E8E13_010570</name>
</gene>
<dbReference type="EMBL" id="SWKU01000004">
    <property type="protein sequence ID" value="KAF3007818.1"/>
    <property type="molecule type" value="Genomic_DNA"/>
</dbReference>
<evidence type="ECO:0000313" key="3">
    <source>
        <dbReference type="Proteomes" id="UP000801428"/>
    </source>
</evidence>
<feature type="region of interest" description="Disordered" evidence="1">
    <location>
        <begin position="35"/>
        <end position="129"/>
    </location>
</feature>
<protein>
    <submittedName>
        <fullName evidence="2">Mucin 5B, oligomeric mucus gel-forming</fullName>
    </submittedName>
</protein>
<dbReference type="AlphaFoldDB" id="A0A9P4TM52"/>
<reference evidence="2" key="1">
    <citation type="submission" date="2019-04" db="EMBL/GenBank/DDBJ databases">
        <title>Sequencing of skin fungus with MAO and IRED activity.</title>
        <authorList>
            <person name="Marsaioli A.J."/>
            <person name="Bonatto J.M.C."/>
            <person name="Reis Junior O."/>
        </authorList>
    </citation>
    <scope>NUCLEOTIDE SEQUENCE</scope>
    <source>
        <strain evidence="2">30M1</strain>
    </source>
</reference>
<sequence length="456" mass="45286">MRQQSLKEVPFFTECEIAGGTGQPTVHIPVTALTSHSSTTIRRGGNAPATSDTSANPPPSITASEDVPAPTTISSEAPAPTITETPELPLPDTTTVAPTVSIPRGSLDSPGESVTTSAAGAPPNLSPTSAAGILPSKAIVPSPPSSIQAPVESTILLPVSTDAIIPSLPGDTQPPAQTPSSTSVTTDDVLPPTASVTPSNEPELPFPIVPVPIPTRTNADSSPDSTANPGAVVLPGDQTLNPGQQTTFSGVVISVPSSQTTDSAASPSIVVVDGLTTTIIASNAPVVVIDGHTTTAIAATAPVIVIDGTTRTVPAPAPTSTQAAAIVPITLGSQVVDLQAATASGQAVVLPNSETLAIGATTTYADKTLVASVVTSGTAVATVIEVLGENQSAAQTVTLPSVAAPTGTVSDIEKGSASKTLDEEPPEYTGGAESLCCERSAWMLGSAAGVVLLALT</sequence>
<accession>A0A9P4TM52</accession>
<feature type="compositionally biased region" description="Low complexity" evidence="1">
    <location>
        <begin position="76"/>
        <end position="95"/>
    </location>
</feature>
<feature type="region of interest" description="Disordered" evidence="1">
    <location>
        <begin position="408"/>
        <end position="431"/>
    </location>
</feature>
<dbReference type="Proteomes" id="UP000801428">
    <property type="component" value="Unassembled WGS sequence"/>
</dbReference>
<feature type="compositionally biased region" description="Pro residues" evidence="1">
    <location>
        <begin position="204"/>
        <end position="213"/>
    </location>
</feature>
<dbReference type="OrthoDB" id="3801520at2759"/>
<feature type="compositionally biased region" description="Polar residues" evidence="1">
    <location>
        <begin position="215"/>
        <end position="228"/>
    </location>
</feature>